<dbReference type="GO" id="GO:0005789">
    <property type="term" value="C:endoplasmic reticulum membrane"/>
    <property type="evidence" value="ECO:0007669"/>
    <property type="project" value="UniProtKB-SubCell"/>
</dbReference>
<protein>
    <submittedName>
        <fullName evidence="17">Nodal modulator 1</fullName>
    </submittedName>
</protein>
<dbReference type="InterPro" id="IPR055073">
    <property type="entry name" value="NOMO1-like_9th"/>
</dbReference>
<evidence type="ECO:0000259" key="14">
    <source>
        <dbReference type="Pfam" id="PF23194"/>
    </source>
</evidence>
<evidence type="ECO:0000259" key="12">
    <source>
        <dbReference type="Pfam" id="PF22904"/>
    </source>
</evidence>
<dbReference type="InterPro" id="IPR055074">
    <property type="entry name" value="NOMO1-3_2nd"/>
</dbReference>
<evidence type="ECO:0000256" key="8">
    <source>
        <dbReference type="SAM" id="Phobius"/>
    </source>
</evidence>
<gene>
    <name evidence="15" type="ORF">TCLT_LOCUS9339</name>
</gene>
<dbReference type="OrthoDB" id="10263633at2759"/>
<comment type="subcellular location">
    <subcellularLocation>
        <location evidence="1">Endoplasmic reticulum membrane</location>
        <topology evidence="1">Single-pass type I membrane protein</topology>
    </subcellularLocation>
</comment>
<organism evidence="17">
    <name type="scientific">Thelazia callipaeda</name>
    <name type="common">Oriental eyeworm</name>
    <name type="synonym">Parasitic nematode</name>
    <dbReference type="NCBI Taxonomy" id="103827"/>
    <lineage>
        <taxon>Eukaryota</taxon>
        <taxon>Metazoa</taxon>
        <taxon>Ecdysozoa</taxon>
        <taxon>Nematoda</taxon>
        <taxon>Chromadorea</taxon>
        <taxon>Rhabditida</taxon>
        <taxon>Spirurina</taxon>
        <taxon>Spiruromorpha</taxon>
        <taxon>Thelazioidea</taxon>
        <taxon>Thelaziidae</taxon>
        <taxon>Thelazia</taxon>
    </lineage>
</organism>
<feature type="domain" description="NOMO second beta-sandwich" evidence="12">
    <location>
        <begin position="116"/>
        <end position="199"/>
    </location>
</feature>
<dbReference type="Pfam" id="PF22902">
    <property type="entry name" value="NOMO1-like_9th"/>
    <property type="match status" value="1"/>
</dbReference>
<feature type="domain" description="NOMO-like N-terminal beta-sandwich" evidence="10">
    <location>
        <begin position="26"/>
        <end position="111"/>
    </location>
</feature>
<dbReference type="GO" id="GO:0030246">
    <property type="term" value="F:carbohydrate binding"/>
    <property type="evidence" value="ECO:0007669"/>
    <property type="project" value="InterPro"/>
</dbReference>
<dbReference type="OMA" id="FVFKGFG"/>
<evidence type="ECO:0000313" key="17">
    <source>
        <dbReference type="WBParaSite" id="TCLT_0000935001-mRNA-1"/>
    </source>
</evidence>
<dbReference type="Pfam" id="PF23141">
    <property type="entry name" value="Ig_NOMO"/>
    <property type="match status" value="1"/>
</dbReference>
<feature type="chain" id="PRO_5043135963" evidence="9">
    <location>
        <begin position="21"/>
        <end position="1195"/>
    </location>
</feature>
<feature type="domain" description="NOMO-like ninth beta-sandwich" evidence="11">
    <location>
        <begin position="721"/>
        <end position="793"/>
    </location>
</feature>
<reference evidence="17" key="1">
    <citation type="submission" date="2016-04" db="UniProtKB">
        <authorList>
            <consortium name="WormBaseParasite"/>
        </authorList>
    </citation>
    <scope>IDENTIFICATION</scope>
</reference>
<dbReference type="Pfam" id="PF22898">
    <property type="entry name" value="NOMO1-like_1st"/>
    <property type="match status" value="1"/>
</dbReference>
<evidence type="ECO:0000256" key="4">
    <source>
        <dbReference type="ARBA" id="ARBA00022824"/>
    </source>
</evidence>
<name>A0A158RCY3_THECL</name>
<dbReference type="AlphaFoldDB" id="A0A158RCY3"/>
<dbReference type="PANTHER" id="PTHR23303:SF14">
    <property type="entry name" value="BOS COMPLEX SUBUNIT NOMO1-RELATED"/>
    <property type="match status" value="1"/>
</dbReference>
<dbReference type="PANTHER" id="PTHR23303">
    <property type="entry name" value="CARBOXYPEPTIDASE REGULATORY REGION-CONTAINING"/>
    <property type="match status" value="1"/>
</dbReference>
<keyword evidence="6 8" id="KW-0472">Membrane</keyword>
<dbReference type="WBParaSite" id="TCLT_0000935001-mRNA-1">
    <property type="protein sequence ID" value="TCLT_0000935001-mRNA-1"/>
    <property type="gene ID" value="TCLT_0000935001"/>
</dbReference>
<keyword evidence="3 9" id="KW-0732">Signal</keyword>
<keyword evidence="16" id="KW-1185">Reference proteome</keyword>
<feature type="signal peptide" evidence="9">
    <location>
        <begin position="1"/>
        <end position="20"/>
    </location>
</feature>
<evidence type="ECO:0000259" key="10">
    <source>
        <dbReference type="Pfam" id="PF22898"/>
    </source>
</evidence>
<dbReference type="InterPro" id="IPR013784">
    <property type="entry name" value="Carb-bd-like_fold"/>
</dbReference>
<evidence type="ECO:0000256" key="5">
    <source>
        <dbReference type="ARBA" id="ARBA00022989"/>
    </source>
</evidence>
<evidence type="ECO:0000313" key="16">
    <source>
        <dbReference type="Proteomes" id="UP000276776"/>
    </source>
</evidence>
<feature type="region of interest" description="Disordered" evidence="7">
    <location>
        <begin position="1173"/>
        <end position="1195"/>
    </location>
</feature>
<dbReference type="Pfam" id="PF23194">
    <property type="entry name" value="NOMO_5th"/>
    <property type="match status" value="1"/>
</dbReference>
<dbReference type="Pfam" id="PF22904">
    <property type="entry name" value="NOMO1-like_2nd"/>
    <property type="match status" value="1"/>
</dbReference>
<feature type="transmembrane region" description="Helical" evidence="8">
    <location>
        <begin position="1100"/>
        <end position="1117"/>
    </location>
</feature>
<keyword evidence="5 8" id="KW-1133">Transmembrane helix</keyword>
<dbReference type="SUPFAM" id="SSF49452">
    <property type="entry name" value="Starch-binding domain-like"/>
    <property type="match status" value="1"/>
</dbReference>
<dbReference type="InterPro" id="IPR056319">
    <property type="entry name" value="NOMO_7th"/>
</dbReference>
<evidence type="ECO:0000313" key="15">
    <source>
        <dbReference type="EMBL" id="VDN06963.1"/>
    </source>
</evidence>
<evidence type="ECO:0000256" key="3">
    <source>
        <dbReference type="ARBA" id="ARBA00022729"/>
    </source>
</evidence>
<dbReference type="STRING" id="103827.A0A158RCY3"/>
<evidence type="ECO:0000259" key="13">
    <source>
        <dbReference type="Pfam" id="PF23141"/>
    </source>
</evidence>
<proteinExistence type="predicted"/>
<feature type="domain" description="NOMO seventh transthyretin-like" evidence="13">
    <location>
        <begin position="558"/>
        <end position="626"/>
    </location>
</feature>
<dbReference type="Proteomes" id="UP000276776">
    <property type="component" value="Unassembled WGS sequence"/>
</dbReference>
<feature type="transmembrane region" description="Helical" evidence="8">
    <location>
        <begin position="1069"/>
        <end position="1088"/>
    </location>
</feature>
<dbReference type="InterPro" id="IPR055075">
    <property type="entry name" value="NOMO-like_N"/>
</dbReference>
<evidence type="ECO:0000256" key="6">
    <source>
        <dbReference type="ARBA" id="ARBA00023136"/>
    </source>
</evidence>
<feature type="domain" description="NOMO fifth transthyretin-like" evidence="14">
    <location>
        <begin position="389"/>
        <end position="467"/>
    </location>
</feature>
<sequence>MGSAVICFLLALQSILTAKAEVYSCGGFVKSPNAVIDYSRIQIKLFTAEGNLKFETDCSPTNGYYMIPVYNKGDYSIRLFAPDGWFFEPNIFDLKVDGKTDVCTKGEDINFILEAFAVQGVLRSGSSGGPAGIALILASEDGTIIAETKTVANGAYQFKALPGKYSVSTANDSTECIELGKVSVSVIASPVRVSPDLKISGHLLSVAVLSKAFPLSGVSIKLYSEAALKLPYCQEEKAGIYKTQNKFSEKFVCEMMTDFDGIARFPCLPPGSYLVYPSLYTDKVHFSFSPESREITMRSEAEKIAFDTLGFRNKGQVLLLGRPVADADIYVNGELKAKTNERGWYEIDGLYDDHYVITAKKNHFTFNTVNIKLVAQEAEIPDIVVERVEVCVKVDVEESSERVMTVSFTNQQTKSVESLSTASDGKLCTLLPVGLYIVSVRPTAGVIMTPKQSEVDLSRGSVMDIVFSQFKADVTVNVVCIADDCGQLKVELWRQNILIKSLEGVDHFVFHEVAPDSYKLIIVDNDRFCWENTKIDIFIERADLSNLIFRQTGYRTSTRLSHPAKAKWNMLDKPQVSGSLSIPAGNFFFCIPLTGIYTIILDACHKFDKKSYEITIPQETPLFASATEFLVSASVLLDNLSEQDDFVLIVKSSRDEQIISVSTATSIENELTFIFYLSILDIDALITLVPQSKSFLFKPTSHVFHFSGECHLKEVVFKADKGIFLEGQVLPAVENVEIHSSHKSDPNVKFKTVTDKNGSFRIGPIRNVKDFNITAEKNGYKFEETEKLGVFNAIKLSQLIVVATDVETETPLTTVLISLSGTGNYRSNNFIDDTGKISFVGLQPGEYFLRPILQEYKFEPKSMTIIIKEGELETVNLKGRRFAYSVFGRVSYPANQPAPAVVVEAVSDQCNQLQEEDTTDDNGEYRIRGLHPTCVYRLVLKTTNGQRMQSYPVHYDITVNAEDVKDINFVLTHVAERVEIAGEIAFLDIESPARYKVGLYKGRNLLQQVTVVPPSNLFYFDIPQADNLIYSVRLDTSKDPNNQRLVSDETFFTVNDTFQSIILNVHQQVSNLIFTFLYYYAFVTLLSLNLQRKSEVEISVGSYFAFPFFFIIAYLFFNHQKVCLIFEVLYKIRSFNLSIFKKNIKRTLFSFIFQAFSFIKSTFVRLSYLSLPHRSPSPSEDFADQSKKRQRLKKA</sequence>
<evidence type="ECO:0000259" key="11">
    <source>
        <dbReference type="Pfam" id="PF22902"/>
    </source>
</evidence>
<evidence type="ECO:0000256" key="7">
    <source>
        <dbReference type="SAM" id="MobiDB-lite"/>
    </source>
</evidence>
<dbReference type="InterPro" id="IPR056190">
    <property type="entry name" value="NOMO_5th"/>
</dbReference>
<accession>A0A158RCY3</accession>
<reference evidence="15 16" key="2">
    <citation type="submission" date="2018-11" db="EMBL/GenBank/DDBJ databases">
        <authorList>
            <consortium name="Pathogen Informatics"/>
        </authorList>
    </citation>
    <scope>NUCLEOTIDE SEQUENCE [LARGE SCALE GENOMIC DNA]</scope>
</reference>
<dbReference type="Pfam" id="PF13620">
    <property type="entry name" value="CarboxypepD_reg"/>
    <property type="match status" value="1"/>
</dbReference>
<evidence type="ECO:0000256" key="9">
    <source>
        <dbReference type="SAM" id="SignalP"/>
    </source>
</evidence>
<evidence type="ECO:0000256" key="1">
    <source>
        <dbReference type="ARBA" id="ARBA00004115"/>
    </source>
</evidence>
<dbReference type="InterPro" id="IPR051417">
    <property type="entry name" value="SDr/BOS_complex"/>
</dbReference>
<keyword evidence="2 8" id="KW-0812">Transmembrane</keyword>
<dbReference type="EMBL" id="UYYF01004776">
    <property type="protein sequence ID" value="VDN06963.1"/>
    <property type="molecule type" value="Genomic_DNA"/>
</dbReference>
<keyword evidence="4" id="KW-0256">Endoplasmic reticulum</keyword>
<evidence type="ECO:0000256" key="2">
    <source>
        <dbReference type="ARBA" id="ARBA00022692"/>
    </source>
</evidence>